<evidence type="ECO:0000313" key="2">
    <source>
        <dbReference type="EMBL" id="RJO60153.1"/>
    </source>
</evidence>
<protein>
    <submittedName>
        <fullName evidence="2">DUF2959 family protein</fullName>
    </submittedName>
</protein>
<dbReference type="PROSITE" id="PS51257">
    <property type="entry name" value="PROKAR_LIPOPROTEIN"/>
    <property type="match status" value="1"/>
</dbReference>
<dbReference type="AlphaFoldDB" id="A0A419DAN4"/>
<keyword evidence="1" id="KW-0175">Coiled coil</keyword>
<reference evidence="2 3" key="1">
    <citation type="journal article" date="2017" name="ISME J.">
        <title>Energy and carbon metabolisms in a deep terrestrial subsurface fluid microbial community.</title>
        <authorList>
            <person name="Momper L."/>
            <person name="Jungbluth S.P."/>
            <person name="Lee M.D."/>
            <person name="Amend J.P."/>
        </authorList>
    </citation>
    <scope>NUCLEOTIDE SEQUENCE [LARGE SCALE GENOMIC DNA]</scope>
    <source>
        <strain evidence="2">SURF_29</strain>
    </source>
</reference>
<dbReference type="EMBL" id="QZJW01000053">
    <property type="protein sequence ID" value="RJO60153.1"/>
    <property type="molecule type" value="Genomic_DNA"/>
</dbReference>
<evidence type="ECO:0000256" key="1">
    <source>
        <dbReference type="SAM" id="Coils"/>
    </source>
</evidence>
<dbReference type="InterPro" id="IPR021342">
    <property type="entry name" value="DUF2959"/>
</dbReference>
<dbReference type="Proteomes" id="UP000285655">
    <property type="component" value="Unassembled WGS sequence"/>
</dbReference>
<sequence>MKKTVVRFFMLLVFIPLISIILTGCQTVKSTWDSTRAMFGVQKRDIMIGEVKDASEGLEEVRKQFQAAMDKFSTVLNSKEGKLEEKYKTLKSENEKTEKKAGEIQKSIDSVIRVAESMFSEWEAELSQYHSENLRSGSELRMQEAKNQNNEFIKAMTIANEKAAPVLASFSDLVLFSRHNLNSETAEALTIEMDAASEKLSSFFQEIDAAIREADAFVNLLAGSEPAVKQE</sequence>
<comment type="caution">
    <text evidence="2">The sequence shown here is derived from an EMBL/GenBank/DDBJ whole genome shotgun (WGS) entry which is preliminary data.</text>
</comment>
<dbReference type="Pfam" id="PF11172">
    <property type="entry name" value="DUF2959"/>
    <property type="match status" value="1"/>
</dbReference>
<evidence type="ECO:0000313" key="3">
    <source>
        <dbReference type="Proteomes" id="UP000285655"/>
    </source>
</evidence>
<proteinExistence type="predicted"/>
<organism evidence="2 3">
    <name type="scientific">candidate division WS5 bacterium</name>
    <dbReference type="NCBI Taxonomy" id="2093353"/>
    <lineage>
        <taxon>Bacteria</taxon>
        <taxon>candidate division WS5</taxon>
    </lineage>
</organism>
<name>A0A419DAN4_9BACT</name>
<gene>
    <name evidence="2" type="ORF">C4544_06045</name>
</gene>
<feature type="coiled-coil region" evidence="1">
    <location>
        <begin position="51"/>
        <end position="107"/>
    </location>
</feature>
<accession>A0A419DAN4</accession>